<keyword evidence="2" id="KW-1185">Reference proteome</keyword>
<organism evidence="1 2">
    <name type="scientific">Choristoneura fumiferana</name>
    <name type="common">Spruce budworm moth</name>
    <name type="synonym">Archips fumiferana</name>
    <dbReference type="NCBI Taxonomy" id="7141"/>
    <lineage>
        <taxon>Eukaryota</taxon>
        <taxon>Metazoa</taxon>
        <taxon>Ecdysozoa</taxon>
        <taxon>Arthropoda</taxon>
        <taxon>Hexapoda</taxon>
        <taxon>Insecta</taxon>
        <taxon>Pterygota</taxon>
        <taxon>Neoptera</taxon>
        <taxon>Endopterygota</taxon>
        <taxon>Lepidoptera</taxon>
        <taxon>Glossata</taxon>
        <taxon>Ditrysia</taxon>
        <taxon>Tortricoidea</taxon>
        <taxon>Tortricidae</taxon>
        <taxon>Tortricinae</taxon>
        <taxon>Choristoneura</taxon>
    </lineage>
</organism>
<dbReference type="Proteomes" id="UP001064048">
    <property type="component" value="Chromosome Z"/>
</dbReference>
<evidence type="ECO:0000313" key="1">
    <source>
        <dbReference type="EMBL" id="KAI8431087.1"/>
    </source>
</evidence>
<protein>
    <submittedName>
        <fullName evidence="1">Uncharacterized protein</fullName>
    </submittedName>
</protein>
<dbReference type="EMBL" id="CM046131">
    <property type="protein sequence ID" value="KAI8431087.1"/>
    <property type="molecule type" value="Genomic_DNA"/>
</dbReference>
<comment type="caution">
    <text evidence="1">The sequence shown here is derived from an EMBL/GenBank/DDBJ whole genome shotgun (WGS) entry which is preliminary data.</text>
</comment>
<gene>
    <name evidence="1" type="ORF">MSG28_001146</name>
</gene>
<evidence type="ECO:0000313" key="2">
    <source>
        <dbReference type="Proteomes" id="UP001064048"/>
    </source>
</evidence>
<name>A0ACC0K490_CHOFU</name>
<reference evidence="1 2" key="1">
    <citation type="journal article" date="2022" name="Genome Biol. Evol.">
        <title>The Spruce Budworm Genome: Reconstructing the Evolutionary History of Antifreeze Proteins.</title>
        <authorList>
            <person name="Beliveau C."/>
            <person name="Gagne P."/>
            <person name="Picq S."/>
            <person name="Vernygora O."/>
            <person name="Keeling C.I."/>
            <person name="Pinkney K."/>
            <person name="Doucet D."/>
            <person name="Wen F."/>
            <person name="Johnston J.S."/>
            <person name="Maaroufi H."/>
            <person name="Boyle B."/>
            <person name="Laroche J."/>
            <person name="Dewar K."/>
            <person name="Juretic N."/>
            <person name="Blackburn G."/>
            <person name="Nisole A."/>
            <person name="Brunet B."/>
            <person name="Brandao M."/>
            <person name="Lumley L."/>
            <person name="Duan J."/>
            <person name="Quan G."/>
            <person name="Lucarotti C.J."/>
            <person name="Roe A.D."/>
            <person name="Sperling F.A.H."/>
            <person name="Levesque R.C."/>
            <person name="Cusson M."/>
        </authorList>
    </citation>
    <scope>NUCLEOTIDE SEQUENCE [LARGE SCALE GENOMIC DNA]</scope>
    <source>
        <strain evidence="1">Glfc:IPQL:Cfum</strain>
    </source>
</reference>
<sequence>MPGHSYSHEYVNTENAKKMRKEITEEDELFLINESQTDAKGRNPATTVNEKASIKQIKIASGRSRRVIPSARRRGGGGESRPRSVCRRAPAAMGNQHSASHPAFKPRKNVHWKSAGTPTRPPRRPGSAAAPPRALSSPYPHFYFYKLCALRFLKRRPAAPGKPDIIPILSDDEPNAITLRWAPAPHDGGAPLQGYQVECNRLGSPEWVRTAPPVVLRPELVLSGLDPPHRYQFRVASVNAVGRSDYSELSDVLNVGSDRVHNEPPLFYQHLSDVTTLENDKTEFRVSFAGVPAPTISWFKDDYEIFSSRRTAITTNESSSVLIFHQTLPSDEGEIKCTATNRAGHAVSRARLALEAAPKLRYPRQYEDGLLYEINETVFLKTSIVGKPTPTVEWRHDGQPIATDDRVEITNTPKFSMLKIHTARRSDRGEYQVHASNSIGEDTAAFLVTITAPPDPPRRVAVTRQVDKSVTLDWEPPEDDGGCRIGNYVVEYYRGGWNVWLKATTSRKTSVTLFDLIEGSEYRFRVKAESPYGMSAPSVESAPVRIPGRSVDMEFLAVESRIINEALTREDGEPASVSPAPRRKRAQPAAPSPVPKRRAMTPEKDPTGSNEFMLVLYPDKKENDKAEKRKSFQLDLEDALSPPPLSLSAPELSARTILPFRALRNAVSSTELLHERAMARFYKAVAMKEEQNKAQPKQNHIPYDTSEPIEETTRKPPEIFIKTDSVENKEYKFNSRQASNDSDASTNKWNASFDEDYTASTVSSEEEFSDEVSLDDDRRNQFFEEEDTYNPRDKLARPSPSKEYLEEEEEEESEREVLKPLPPVDPNFVPKPILKRREPEPNPKPIGRWLKPEEKHKFGPQTRTEEKHIFGPQVKTEEKHTFGPQVKVDEKRIFGPHPTEQVVKPETEEIAKPVEKPLTPEPKPEKKTKLDEKNKKIKEKINTETKPDLFEKPKQEEKMTIFKKITKMPVQKPSFSFPKILQKKEPEKPKDENQPNEKPKAPKVEKVKDKITEEGRTVIEYYDNIVREHKSNKKPAIQLYLNTDDLKHVAEEQQEKSEQEAEQKKPVKKNKTAANKNTANKQTDKSKTGNSISKQTKPKQANLIKQKPIKREKATPKTQEKERDTAEKYTQQIVLKTTERATIVIPIDYQELEEKAKENVRSAIHYMVDVCLLMLAFWVYFFKDERLAIPFLILIIYRQLQETILCNIPEWFRIPRNDCTIDGPPRKVIDPKACTKRDTGLVLGVYFNEHVEGQQAILTASAEKYNKDNGGKLWKLLQLSPIPKLGEARVFFDVDPKYGYIAVAGLGTECLAYNKIEVLDESKEAIRIAAGVGAKALHQLSPSKIEVESFGNAEAAAEGAELAVWQFTEYRSPAHYIVKPIPKLSLYDDCDQQGWHIGRVKAESQNLARFLQEMPANFLNPTSFAKLAVDLLCELDINVEVKTQGWAGAHEMGGFVAIGRSSIQPPLYVEIGYHGGPPCARPIVLIGKGITFDSGSLDIKSPEDLRYMKGDMAGAACVVAITRAAAILKLPINIRGILPLCEMMPNCRSPKFGDVTCNANGKSVVIRLPSREGRLLIADSLVYARNYWPKFIVDIGTMSQELEHSIGRAACGCYTNSEELFCFLESASGSTGDRIWRMPLWKFYENSVKNCEVADVANVARHKYGDSPNCAAFLRQFVCDSQWIHLDTYNVAYTKGRDFQYLQRGMTGRPTRTIIELIHQLLANSKFP</sequence>
<accession>A0ACC0K490</accession>
<proteinExistence type="predicted"/>